<name>A0ABN9V8C0_9DINO</name>
<keyword evidence="3" id="KW-1185">Reference proteome</keyword>
<gene>
    <name evidence="2" type="ORF">PCOR1329_LOCUS54519</name>
</gene>
<organism evidence="2 3">
    <name type="scientific">Prorocentrum cordatum</name>
    <dbReference type="NCBI Taxonomy" id="2364126"/>
    <lineage>
        <taxon>Eukaryota</taxon>
        <taxon>Sar</taxon>
        <taxon>Alveolata</taxon>
        <taxon>Dinophyceae</taxon>
        <taxon>Prorocentrales</taxon>
        <taxon>Prorocentraceae</taxon>
        <taxon>Prorocentrum</taxon>
    </lineage>
</organism>
<reference evidence="2" key="1">
    <citation type="submission" date="2023-10" db="EMBL/GenBank/DDBJ databases">
        <authorList>
            <person name="Chen Y."/>
            <person name="Shah S."/>
            <person name="Dougan E. K."/>
            <person name="Thang M."/>
            <person name="Chan C."/>
        </authorList>
    </citation>
    <scope>NUCLEOTIDE SEQUENCE [LARGE SCALE GENOMIC DNA]</scope>
</reference>
<sequence length="166" mass="17355">MFLTLSWGAGSFFGQSCGARRAMADDGGFGKVGDCHWRGDRRPGTAEAPRGPGGLPRRLFGAPCMIGPPTMGFAGRTGTAVRASDTARMAAAASDGHHRQGQERGAAAVDPRLGRAPRPAGGRSARAALVSCRPQPFWRTDVISIRPKRKGVCTPGGKTCTEDSMC</sequence>
<accession>A0ABN9V8C0</accession>
<feature type="region of interest" description="Disordered" evidence="1">
    <location>
        <begin position="90"/>
        <end position="127"/>
    </location>
</feature>
<evidence type="ECO:0000313" key="2">
    <source>
        <dbReference type="EMBL" id="CAK0867618.1"/>
    </source>
</evidence>
<proteinExistence type="predicted"/>
<evidence type="ECO:0000256" key="1">
    <source>
        <dbReference type="SAM" id="MobiDB-lite"/>
    </source>
</evidence>
<dbReference type="EMBL" id="CAUYUJ010016663">
    <property type="protein sequence ID" value="CAK0867618.1"/>
    <property type="molecule type" value="Genomic_DNA"/>
</dbReference>
<dbReference type="Proteomes" id="UP001189429">
    <property type="component" value="Unassembled WGS sequence"/>
</dbReference>
<comment type="caution">
    <text evidence="2">The sequence shown here is derived from an EMBL/GenBank/DDBJ whole genome shotgun (WGS) entry which is preliminary data.</text>
</comment>
<feature type="compositionally biased region" description="Low complexity" evidence="1">
    <location>
        <begin position="114"/>
        <end position="127"/>
    </location>
</feature>
<protein>
    <submittedName>
        <fullName evidence="2">Uncharacterized protein</fullName>
    </submittedName>
</protein>
<evidence type="ECO:0000313" key="3">
    <source>
        <dbReference type="Proteomes" id="UP001189429"/>
    </source>
</evidence>